<dbReference type="Pfam" id="PF00488">
    <property type="entry name" value="MutS_V"/>
    <property type="match status" value="1"/>
</dbReference>
<keyword evidence="3" id="KW-0238">DNA-binding</keyword>
<evidence type="ECO:0000259" key="5">
    <source>
        <dbReference type="PROSITE" id="PS00486"/>
    </source>
</evidence>
<gene>
    <name evidence="6" type="ORF">A7K91_21860</name>
</gene>
<evidence type="ECO:0000256" key="2">
    <source>
        <dbReference type="ARBA" id="ARBA00022840"/>
    </source>
</evidence>
<proteinExistence type="predicted"/>
<dbReference type="OrthoDB" id="9808166at2"/>
<feature type="compositionally biased region" description="Basic and acidic residues" evidence="4">
    <location>
        <begin position="545"/>
        <end position="555"/>
    </location>
</feature>
<keyword evidence="7" id="KW-1185">Reference proteome</keyword>
<evidence type="ECO:0000313" key="7">
    <source>
        <dbReference type="Proteomes" id="UP000092024"/>
    </source>
</evidence>
<protein>
    <submittedName>
        <fullName evidence="6">DNA mismatch repair protein MutS</fullName>
    </submittedName>
</protein>
<organism evidence="6 7">
    <name type="scientific">Paenibacillus oryzae</name>
    <dbReference type="NCBI Taxonomy" id="1844972"/>
    <lineage>
        <taxon>Bacteria</taxon>
        <taxon>Bacillati</taxon>
        <taxon>Bacillota</taxon>
        <taxon>Bacilli</taxon>
        <taxon>Bacillales</taxon>
        <taxon>Paenibacillaceae</taxon>
        <taxon>Paenibacillus</taxon>
    </lineage>
</organism>
<comment type="caution">
    <text evidence="6">The sequence shown here is derived from an EMBL/GenBank/DDBJ whole genome shotgun (WGS) entry which is preliminary data.</text>
</comment>
<dbReference type="GO" id="GO:0045910">
    <property type="term" value="P:negative regulation of DNA recombination"/>
    <property type="evidence" value="ECO:0007669"/>
    <property type="project" value="InterPro"/>
</dbReference>
<evidence type="ECO:0000256" key="1">
    <source>
        <dbReference type="ARBA" id="ARBA00022741"/>
    </source>
</evidence>
<evidence type="ECO:0000256" key="4">
    <source>
        <dbReference type="SAM" id="MobiDB-lite"/>
    </source>
</evidence>
<dbReference type="NCBIfam" id="TIGR01069">
    <property type="entry name" value="mutS2"/>
    <property type="match status" value="1"/>
</dbReference>
<dbReference type="AlphaFoldDB" id="A0A1A5YN41"/>
<dbReference type="GO" id="GO:0004519">
    <property type="term" value="F:endonuclease activity"/>
    <property type="evidence" value="ECO:0007669"/>
    <property type="project" value="InterPro"/>
</dbReference>
<dbReference type="InterPro" id="IPR036187">
    <property type="entry name" value="DNA_mismatch_repair_MutS_sf"/>
</dbReference>
<dbReference type="SUPFAM" id="SSF48334">
    <property type="entry name" value="DNA repair protein MutS, domain III"/>
    <property type="match status" value="1"/>
</dbReference>
<sequence>MNEATFKTLEYDKVKGIIADFAVSADGKMLVADMKPLTEIRAVESRLRETEEGCRLLAKGASIPLSAMDGIQELLALLGKGRVYHEQELEQLAVWLTSVAQMKRYMASKRELAPTISAYGESLNECPRLREELQRCLRCGQLLDEASPGLGHIRRHIYSVEDKIEKRMNQIMGKYRSYLQEAVISRRSGRLVLAVKREQRKFVPGAVLDESASGQTLFVEPQDIGALQGELEEWRAAEERERYAVLATLSEQAEQHRDALFGNREVMAILDYITARAKWSYSCGGNRIATASSPIIILRGARHPLLGQHCEPLTIELGLNWKQLIITGPNTGGKTIALKTAGLLVLLHQSGLLVPAGEGSTLGLFTQVAADIGDGQSLEQSLSTFSAHLSVLSVMLKEAGSTSLLLLDEMAAGTDPSEGIALSIAVLETLLERGSLVAATTHFNEIKTFAASTKGCMNARMAFHPDTLAPLYRLEIGEAGESHAFDIARRYGLPEAVLARAEALLQQQRKPESGSWAAASHPAKKGEGINQGAESRGNRRRDRNGRKDKLPEHGGNEAGAATRENDREGAAAAAGKQTFQKGDAVWIYPLRRAGIVFRPADERGNVVVQVKGEKLTFNRKRLKPYIGREKLYPGEDYDLDIVFDTKENRKARHQLSRKHIEGLEIITEEKDAD</sequence>
<dbReference type="PROSITE" id="PS00486">
    <property type="entry name" value="DNA_MISMATCH_REPAIR_2"/>
    <property type="match status" value="1"/>
</dbReference>
<accession>A0A1A5YN41</accession>
<dbReference type="Proteomes" id="UP000092024">
    <property type="component" value="Unassembled WGS sequence"/>
</dbReference>
<dbReference type="InterPro" id="IPR000432">
    <property type="entry name" value="DNA_mismatch_repair_MutS_C"/>
</dbReference>
<dbReference type="GO" id="GO:0005524">
    <property type="term" value="F:ATP binding"/>
    <property type="evidence" value="ECO:0007669"/>
    <property type="project" value="UniProtKB-KW"/>
</dbReference>
<dbReference type="PANTHER" id="PTHR48466:SF2">
    <property type="entry name" value="OS10G0509000 PROTEIN"/>
    <property type="match status" value="1"/>
</dbReference>
<dbReference type="STRING" id="1844972.A7K91_21860"/>
<feature type="region of interest" description="Disordered" evidence="4">
    <location>
        <begin position="509"/>
        <end position="575"/>
    </location>
</feature>
<dbReference type="GO" id="GO:0006298">
    <property type="term" value="P:mismatch repair"/>
    <property type="evidence" value="ECO:0007669"/>
    <property type="project" value="InterPro"/>
</dbReference>
<dbReference type="Gene3D" id="3.40.50.300">
    <property type="entry name" value="P-loop containing nucleotide triphosphate hydrolases"/>
    <property type="match status" value="1"/>
</dbReference>
<dbReference type="InterPro" id="IPR027417">
    <property type="entry name" value="P-loop_NTPase"/>
</dbReference>
<evidence type="ECO:0000313" key="6">
    <source>
        <dbReference type="EMBL" id="OBR66973.1"/>
    </source>
</evidence>
<evidence type="ECO:0000256" key="3">
    <source>
        <dbReference type="ARBA" id="ARBA00023125"/>
    </source>
</evidence>
<dbReference type="GO" id="GO:0016887">
    <property type="term" value="F:ATP hydrolysis activity"/>
    <property type="evidence" value="ECO:0007669"/>
    <property type="project" value="InterPro"/>
</dbReference>
<dbReference type="InterPro" id="IPR005747">
    <property type="entry name" value="MutS2"/>
</dbReference>
<dbReference type="SUPFAM" id="SSF52540">
    <property type="entry name" value="P-loop containing nucleoside triphosphate hydrolases"/>
    <property type="match status" value="1"/>
</dbReference>
<dbReference type="InterPro" id="IPR007696">
    <property type="entry name" value="DNA_mismatch_repair_MutS_core"/>
</dbReference>
<reference evidence="6 7" key="1">
    <citation type="submission" date="2016-05" db="EMBL/GenBank/DDBJ databases">
        <title>Paenibacillus oryzae. sp. nov., isolated from the rice root.</title>
        <authorList>
            <person name="Zhang J."/>
            <person name="Zhang X."/>
        </authorList>
    </citation>
    <scope>NUCLEOTIDE SEQUENCE [LARGE SCALE GENOMIC DNA]</scope>
    <source>
        <strain evidence="6 7">1DrF-4</strain>
    </source>
</reference>
<dbReference type="InterPro" id="IPR045076">
    <property type="entry name" value="MutS"/>
</dbReference>
<keyword evidence="2" id="KW-0067">ATP-binding</keyword>
<dbReference type="RefSeq" id="WP_068680971.1">
    <property type="nucleotide sequence ID" value="NZ_LYPA01000042.1"/>
</dbReference>
<feature type="domain" description="DNA mismatch repair proteins mutS family" evidence="5">
    <location>
        <begin position="403"/>
        <end position="419"/>
    </location>
</feature>
<dbReference type="GO" id="GO:0030983">
    <property type="term" value="F:mismatched DNA binding"/>
    <property type="evidence" value="ECO:0007669"/>
    <property type="project" value="InterPro"/>
</dbReference>
<keyword evidence="1" id="KW-0547">Nucleotide-binding</keyword>
<dbReference type="PANTHER" id="PTHR48466">
    <property type="entry name" value="OS10G0509000 PROTEIN-RELATED"/>
    <property type="match status" value="1"/>
</dbReference>
<dbReference type="PIRSF" id="PIRSF005814">
    <property type="entry name" value="MutS_YshD"/>
    <property type="match status" value="1"/>
</dbReference>
<dbReference type="SMART" id="SM00534">
    <property type="entry name" value="MUTSac"/>
    <property type="match status" value="1"/>
</dbReference>
<dbReference type="SMART" id="SM00533">
    <property type="entry name" value="MUTSd"/>
    <property type="match status" value="1"/>
</dbReference>
<dbReference type="GO" id="GO:0140664">
    <property type="term" value="F:ATP-dependent DNA damage sensor activity"/>
    <property type="evidence" value="ECO:0007669"/>
    <property type="project" value="InterPro"/>
</dbReference>
<dbReference type="EMBL" id="LYPA01000042">
    <property type="protein sequence ID" value="OBR66973.1"/>
    <property type="molecule type" value="Genomic_DNA"/>
</dbReference>
<name>A0A1A5YN41_9BACL</name>